<dbReference type="SMART" id="SM00880">
    <property type="entry name" value="CHAD"/>
    <property type="match status" value="1"/>
</dbReference>
<dbReference type="PANTHER" id="PTHR39339">
    <property type="entry name" value="SLR1444 PROTEIN"/>
    <property type="match status" value="1"/>
</dbReference>
<gene>
    <name evidence="3" type="ORF">DX912_16760</name>
</gene>
<dbReference type="Proteomes" id="UP000256829">
    <property type="component" value="Unassembled WGS sequence"/>
</dbReference>
<dbReference type="InterPro" id="IPR007899">
    <property type="entry name" value="CHAD_dom"/>
</dbReference>
<proteinExistence type="predicted"/>
<comment type="caution">
    <text evidence="3">The sequence shown here is derived from an EMBL/GenBank/DDBJ whole genome shotgun (WGS) entry which is preliminary data.</text>
</comment>
<dbReference type="PANTHER" id="PTHR39339:SF1">
    <property type="entry name" value="CHAD DOMAIN-CONTAINING PROTEIN"/>
    <property type="match status" value="1"/>
</dbReference>
<keyword evidence="4" id="KW-1185">Reference proteome</keyword>
<evidence type="ECO:0000259" key="2">
    <source>
        <dbReference type="PROSITE" id="PS51708"/>
    </source>
</evidence>
<dbReference type="PROSITE" id="PS51708">
    <property type="entry name" value="CHAD"/>
    <property type="match status" value="1"/>
</dbReference>
<evidence type="ECO:0000256" key="1">
    <source>
        <dbReference type="SAM" id="MobiDB-lite"/>
    </source>
</evidence>
<accession>A0A3D8V8N2</accession>
<feature type="compositionally biased region" description="Basic and acidic residues" evidence="1">
    <location>
        <begin position="325"/>
        <end position="335"/>
    </location>
</feature>
<feature type="domain" description="CHAD" evidence="2">
    <location>
        <begin position="54"/>
        <end position="330"/>
    </location>
</feature>
<dbReference type="Pfam" id="PF05235">
    <property type="entry name" value="CHAD"/>
    <property type="match status" value="1"/>
</dbReference>
<dbReference type="EMBL" id="QTJR01000016">
    <property type="protein sequence ID" value="RDY65633.1"/>
    <property type="molecule type" value="Genomic_DNA"/>
</dbReference>
<name>A0A3D8V8N2_9GAMM</name>
<dbReference type="Gene3D" id="1.40.20.10">
    <property type="entry name" value="CHAD domain"/>
    <property type="match status" value="1"/>
</dbReference>
<organism evidence="3 4">
    <name type="scientific">Lysobacter soli</name>
    <dbReference type="NCBI Taxonomy" id="453783"/>
    <lineage>
        <taxon>Bacteria</taxon>
        <taxon>Pseudomonadati</taxon>
        <taxon>Pseudomonadota</taxon>
        <taxon>Gammaproteobacteria</taxon>
        <taxon>Lysobacterales</taxon>
        <taxon>Lysobacteraceae</taxon>
        <taxon>Lysobacter</taxon>
    </lineage>
</organism>
<reference evidence="3 4" key="1">
    <citation type="submission" date="2018-08" db="EMBL/GenBank/DDBJ databases">
        <title>Lysobacter soli KCTC 22011, whole genome shotgun sequence.</title>
        <authorList>
            <person name="Zhang X."/>
            <person name="Feng G."/>
            <person name="Zhu H."/>
        </authorList>
    </citation>
    <scope>NUCLEOTIDE SEQUENCE [LARGE SCALE GENOMIC DNA]</scope>
    <source>
        <strain evidence="3 4">KCTC 22011</strain>
    </source>
</reference>
<feature type="region of interest" description="Disordered" evidence="1">
    <location>
        <begin position="313"/>
        <end position="335"/>
    </location>
</feature>
<evidence type="ECO:0000313" key="3">
    <source>
        <dbReference type="EMBL" id="RDY65633.1"/>
    </source>
</evidence>
<dbReference type="AlphaFoldDB" id="A0A3D8V8N2"/>
<protein>
    <submittedName>
        <fullName evidence="3">CHAD domain-containing protein</fullName>
    </submittedName>
</protein>
<evidence type="ECO:0000313" key="4">
    <source>
        <dbReference type="Proteomes" id="UP000256829"/>
    </source>
</evidence>
<dbReference type="InterPro" id="IPR038186">
    <property type="entry name" value="CHAD_dom_sf"/>
</dbReference>
<sequence>MRRQSATGGLDFGKFGHGASVLSGPFPPAFAVILAKVGLATGDRGMGSGTGNDKATPTSVLQPALGTALRDYTRGELDLAHAALGDPDLHEGVHQARKAIRRARAVLAMGDGLLGPGAGLVDRELRALNDGLSNLRDAHALVEVIDRLLKRERRDDAREVLQRAREAAVATRTQVANAAIRSDPGLVSRRGMLDVLRAALTALDWSRPTPAGLRMAIADSDLRSHEARLRAYEGGDDDDWHRWRRRVRRASHQRRAIEAVGLAAPEDSDRFDKRTTHRLGEAQDLALLLDHCRRDSPFSKDDRDALRARARPALQRARRRIARQVAERRDACPTD</sequence>